<feature type="domain" description="Aminopeptidase N-like N-terminal" evidence="28">
    <location>
        <begin position="942"/>
        <end position="1013"/>
    </location>
</feature>
<dbReference type="GO" id="GO:0005615">
    <property type="term" value="C:extracellular space"/>
    <property type="evidence" value="ECO:0007669"/>
    <property type="project" value="TreeGrafter"/>
</dbReference>
<evidence type="ECO:0000256" key="5">
    <source>
        <dbReference type="ARBA" id="ARBA00011748"/>
    </source>
</evidence>
<feature type="binding site" evidence="24">
    <location>
        <position position="393"/>
    </location>
    <ligand>
        <name>Zn(2+)</name>
        <dbReference type="ChEBI" id="CHEBI:29105"/>
        <note>catalytic</note>
    </ligand>
</feature>
<dbReference type="GO" id="GO:0043171">
    <property type="term" value="P:peptide catabolic process"/>
    <property type="evidence" value="ECO:0007669"/>
    <property type="project" value="TreeGrafter"/>
</dbReference>
<dbReference type="FunFam" id="2.60.40.1910:FF:000003">
    <property type="entry name" value="Aminopeptidase"/>
    <property type="match status" value="1"/>
</dbReference>
<feature type="binding site" evidence="24">
    <location>
        <position position="370"/>
    </location>
    <ligand>
        <name>Zn(2+)</name>
        <dbReference type="ChEBI" id="CHEBI:29105"/>
        <note>catalytic</note>
    </ligand>
</feature>
<dbReference type="GO" id="GO:0004230">
    <property type="term" value="F:glutamyl aminopeptidase activity"/>
    <property type="evidence" value="ECO:0007669"/>
    <property type="project" value="UniProtKB-EC"/>
</dbReference>
<evidence type="ECO:0000256" key="20">
    <source>
        <dbReference type="ARBA" id="ARBA00023157"/>
    </source>
</evidence>
<keyword evidence="8" id="KW-1003">Cell membrane</keyword>
<dbReference type="CDD" id="cd09601">
    <property type="entry name" value="M1_APN-Q_like"/>
    <property type="match status" value="1"/>
</dbReference>
<proteinExistence type="inferred from homology"/>
<evidence type="ECO:0000256" key="15">
    <source>
        <dbReference type="ARBA" id="ARBA00022837"/>
    </source>
</evidence>
<feature type="domain" description="ERAP1-like C-terminal" evidence="27">
    <location>
        <begin position="599"/>
        <end position="924"/>
    </location>
</feature>
<evidence type="ECO:0000256" key="3">
    <source>
        <dbReference type="ARBA" id="ARBA00004609"/>
    </source>
</evidence>
<dbReference type="PANTHER" id="PTHR11533:SF276">
    <property type="entry name" value="GLUTAMYL AMINOPEPTIDASE"/>
    <property type="match status" value="1"/>
</dbReference>
<dbReference type="EMBL" id="GITU01007552">
    <property type="protein sequence ID" value="MBC1176255.1"/>
    <property type="molecule type" value="Transcribed_RNA"/>
</dbReference>
<evidence type="ECO:0000256" key="19">
    <source>
        <dbReference type="ARBA" id="ARBA00023136"/>
    </source>
</evidence>
<evidence type="ECO:0000256" key="13">
    <source>
        <dbReference type="ARBA" id="ARBA00022801"/>
    </source>
</evidence>
<keyword evidence="13" id="KW-0378">Hydrolase</keyword>
<dbReference type="GO" id="GO:0005886">
    <property type="term" value="C:plasma membrane"/>
    <property type="evidence" value="ECO:0007669"/>
    <property type="project" value="UniProtKB-SubCell"/>
</dbReference>
<evidence type="ECO:0000256" key="2">
    <source>
        <dbReference type="ARBA" id="ARBA00004401"/>
    </source>
</evidence>
<evidence type="ECO:0000256" key="9">
    <source>
        <dbReference type="ARBA" id="ARBA00022622"/>
    </source>
</evidence>
<keyword evidence="10" id="KW-0645">Protease</keyword>
<organism evidence="29">
    <name type="scientific">Lutzomyia longipalpis</name>
    <name type="common">Sand fly</name>
    <dbReference type="NCBI Taxonomy" id="7200"/>
    <lineage>
        <taxon>Eukaryota</taxon>
        <taxon>Metazoa</taxon>
        <taxon>Ecdysozoa</taxon>
        <taxon>Arthropoda</taxon>
        <taxon>Hexapoda</taxon>
        <taxon>Insecta</taxon>
        <taxon>Pterygota</taxon>
        <taxon>Neoptera</taxon>
        <taxon>Endopterygota</taxon>
        <taxon>Diptera</taxon>
        <taxon>Nematocera</taxon>
        <taxon>Psychodoidea</taxon>
        <taxon>Psychodidae</taxon>
        <taxon>Lutzomyia</taxon>
        <taxon>Lutzomyia</taxon>
    </lineage>
</organism>
<evidence type="ECO:0000256" key="25">
    <source>
        <dbReference type="PIRSR" id="PIRSR634016-4"/>
    </source>
</evidence>
<dbReference type="SUPFAM" id="SSF55486">
    <property type="entry name" value="Metalloproteases ('zincins'), catalytic domain"/>
    <property type="match status" value="1"/>
</dbReference>
<dbReference type="Pfam" id="PF11838">
    <property type="entry name" value="ERAP1_C"/>
    <property type="match status" value="1"/>
</dbReference>
<evidence type="ECO:0000256" key="10">
    <source>
        <dbReference type="ARBA" id="ARBA00022670"/>
    </source>
</evidence>
<evidence type="ECO:0000256" key="8">
    <source>
        <dbReference type="ARBA" id="ARBA00022475"/>
    </source>
</evidence>
<keyword evidence="18" id="KW-0482">Metalloprotease</keyword>
<evidence type="ECO:0000256" key="24">
    <source>
        <dbReference type="PIRSR" id="PIRSR634016-3"/>
    </source>
</evidence>
<feature type="active site" description="Proton acceptor" evidence="23">
    <location>
        <position position="371"/>
    </location>
</feature>
<evidence type="ECO:0000256" key="17">
    <source>
        <dbReference type="ARBA" id="ARBA00022989"/>
    </source>
</evidence>
<comment type="similarity">
    <text evidence="4">Belongs to the peptidase M1 family.</text>
</comment>
<evidence type="ECO:0000259" key="27">
    <source>
        <dbReference type="Pfam" id="PF11838"/>
    </source>
</evidence>
<dbReference type="InterPro" id="IPR042097">
    <property type="entry name" value="Aminopeptidase_N-like_N_sf"/>
</dbReference>
<keyword evidence="14 24" id="KW-0862">Zinc</keyword>
<keyword evidence="7 29" id="KW-0031">Aminopeptidase</keyword>
<keyword evidence="11" id="KW-0812">Transmembrane</keyword>
<keyword evidence="21" id="KW-0325">Glycoprotein</keyword>
<dbReference type="GO" id="GO:0042277">
    <property type="term" value="F:peptide binding"/>
    <property type="evidence" value="ECO:0007669"/>
    <property type="project" value="TreeGrafter"/>
</dbReference>
<dbReference type="Gene3D" id="2.60.40.1910">
    <property type="match status" value="1"/>
</dbReference>
<keyword evidence="22" id="KW-0449">Lipoprotein</keyword>
<keyword evidence="9" id="KW-0336">GPI-anchor</keyword>
<dbReference type="EC" id="3.4.11.7" evidence="6"/>
<dbReference type="InterPro" id="IPR027268">
    <property type="entry name" value="Peptidase_M4/M1_CTD_sf"/>
</dbReference>
<dbReference type="GO" id="GO:0005737">
    <property type="term" value="C:cytoplasm"/>
    <property type="evidence" value="ECO:0007669"/>
    <property type="project" value="TreeGrafter"/>
</dbReference>
<dbReference type="GO" id="GO:0098552">
    <property type="term" value="C:side of membrane"/>
    <property type="evidence" value="ECO:0007669"/>
    <property type="project" value="UniProtKB-KW"/>
</dbReference>
<keyword evidence="15" id="KW-0106">Calcium</keyword>
<feature type="site" description="Transition state stabilizer" evidence="25">
    <location>
        <position position="458"/>
    </location>
</feature>
<evidence type="ECO:0000259" key="26">
    <source>
        <dbReference type="Pfam" id="PF01433"/>
    </source>
</evidence>
<protein>
    <recommendedName>
        <fullName evidence="6">glutamyl aminopeptidase</fullName>
        <ecNumber evidence="6">3.4.11.7</ecNumber>
    </recommendedName>
</protein>
<feature type="domain" description="Peptidase M1 membrane alanine aminopeptidase" evidence="26">
    <location>
        <begin position="298"/>
        <end position="519"/>
    </location>
</feature>
<dbReference type="FunFam" id="1.10.390.10:FF:000016">
    <property type="entry name" value="Glutamyl aminopeptidase"/>
    <property type="match status" value="1"/>
</dbReference>
<dbReference type="FunFam" id="2.60.40.1730:FF:000001">
    <property type="entry name" value="Leucyl-cystinyl aminopeptidase"/>
    <property type="match status" value="1"/>
</dbReference>
<dbReference type="GO" id="GO:0070006">
    <property type="term" value="F:metalloaminopeptidase activity"/>
    <property type="evidence" value="ECO:0007669"/>
    <property type="project" value="TreeGrafter"/>
</dbReference>
<comment type="cofactor">
    <cofactor evidence="24">
        <name>Zn(2+)</name>
        <dbReference type="ChEBI" id="CHEBI:29105"/>
    </cofactor>
    <text evidence="24">Binds 1 zinc ion per subunit.</text>
</comment>
<dbReference type="InterPro" id="IPR024571">
    <property type="entry name" value="ERAP1-like_C_dom"/>
</dbReference>
<dbReference type="InterPro" id="IPR001930">
    <property type="entry name" value="Peptidase_M1"/>
</dbReference>
<sequence length="1068" mass="121878">MGFFDTVVGWVGQNKAVTILSILLFSFFISTIALAVQKNNLAADLETCNANTPPTPNGLQHRLPSNVVPSHYDLLLHPDLEKQTFTGTVTISFKVTENVQRVILNSFKQTITSVSLLSPTSQVIETTHQLSEEYESLVVTLKSGQLTPTTDTVYKITVQFSGEMSGKNVGLYSSKYIRSDSQHEVTISSSKFQPTYARQAFPCFDEPEFKATYNISLVKPNDAEYIALSNMPVIDTVNGPDSNNQTVSFEQSPAMSTYLAVFLVADFKENPVEIENPMGDNFKLTIYLPAGQESKGDFAKNTAKDIIEYYINYFEIEYPLPKLDMAAIPDYVSGATEHWGLVTFRETSLLYDENEGSARNRQRVASVISHELAHMWFGNLVTCKWWNDVWLNEGFASYIEYKGLSVISEQEGWQIDEQFLIEDLHGVMELDSKVASHPITQDATTPDEITSLFDSIAYNKGASIIRMMESFVGNETFKRAVHNFLNDFKYKSVETADFFHYMDKEATGGINVTEIMTTWINQKGYPVVTVKKLNDNTYELTQERFLLNPDSKADETENSPFRWHIPITYITDVGASEKVEWFKPNEDKHQLNVGSASKWIKVNNKQEGYYIVNYDNWNEIIAELENEQSKFSPSDKAQLLHDAFKLGDSMTIPYNVPLDLSKYLQKINETEYVPWSVATSKFSSLYALLDNSPDFQKYLTQQIEFIYDFVDPEKLDEDTNADHLKKLLREKIMNLACKLGHSKCKNFVRDEFRKYSESLGGSSAPVKPDVDIRQAVYYYGMKEVRNVLEWEKVYNEFLKETDPQERAKLMEALAAPSSQPLLENYLRIAQIKDGPIKQQDYMTVMQYIAYNQYGESIVWDYVRNHWENITDIIDINNRNLGRMIPNITKRFSTQAKLNELDAFFAKYPNAGAGAAARVEARETIMYNINWITHNKATIDNWTIATSKFEPTYARQAFPCFDEPAMKAPFRISIIRPTGDNYISLSNMNEENSEERGNETVSHFAESVPMSTYLACFIVCDFLHKAETVKTQGIGKDFQLKVYATPNQLNKTDFALKTGYSDYQKLQSI</sequence>
<evidence type="ECO:0000259" key="28">
    <source>
        <dbReference type="Pfam" id="PF17900"/>
    </source>
</evidence>
<evidence type="ECO:0000256" key="11">
    <source>
        <dbReference type="ARBA" id="ARBA00022692"/>
    </source>
</evidence>
<evidence type="ECO:0000256" key="18">
    <source>
        <dbReference type="ARBA" id="ARBA00023049"/>
    </source>
</evidence>
<keyword evidence="20" id="KW-1015">Disulfide bond</keyword>
<keyword evidence="17" id="KW-1133">Transmembrane helix</keyword>
<dbReference type="AlphaFoldDB" id="A0A7G3AUD7"/>
<dbReference type="GO" id="GO:0006508">
    <property type="term" value="P:proteolysis"/>
    <property type="evidence" value="ECO:0007669"/>
    <property type="project" value="UniProtKB-KW"/>
</dbReference>
<evidence type="ECO:0000256" key="7">
    <source>
        <dbReference type="ARBA" id="ARBA00022438"/>
    </source>
</evidence>
<evidence type="ECO:0000256" key="1">
    <source>
        <dbReference type="ARBA" id="ARBA00001703"/>
    </source>
</evidence>
<evidence type="ECO:0000256" key="4">
    <source>
        <dbReference type="ARBA" id="ARBA00010136"/>
    </source>
</evidence>
<evidence type="ECO:0000313" key="29">
    <source>
        <dbReference type="EMBL" id="MBC1176255.1"/>
    </source>
</evidence>
<comment type="subcellular location">
    <subcellularLocation>
        <location evidence="3">Cell membrane</location>
        <topology evidence="3">Lipid-anchor</topology>
        <topology evidence="3">GPI-anchor</topology>
    </subcellularLocation>
    <subcellularLocation>
        <location evidence="2">Cell membrane</location>
        <topology evidence="2">Single-pass type II membrane protein</topology>
    </subcellularLocation>
</comment>
<feature type="binding site" evidence="24">
    <location>
        <position position="374"/>
    </location>
    <ligand>
        <name>Zn(2+)</name>
        <dbReference type="ChEBI" id="CHEBI:29105"/>
        <note>catalytic</note>
    </ligand>
</feature>
<dbReference type="InterPro" id="IPR050344">
    <property type="entry name" value="Peptidase_M1_aminopeptidases"/>
</dbReference>
<dbReference type="GO" id="GO:0008270">
    <property type="term" value="F:zinc ion binding"/>
    <property type="evidence" value="ECO:0007669"/>
    <property type="project" value="InterPro"/>
</dbReference>
<dbReference type="Pfam" id="PF17900">
    <property type="entry name" value="Peptidase_M1_N"/>
    <property type="match status" value="2"/>
</dbReference>
<comment type="subunit">
    <text evidence="5">Homodimer; disulfide-linked.</text>
</comment>
<evidence type="ECO:0000256" key="14">
    <source>
        <dbReference type="ARBA" id="ARBA00022833"/>
    </source>
</evidence>
<dbReference type="InterPro" id="IPR014782">
    <property type="entry name" value="Peptidase_M1_dom"/>
</dbReference>
<dbReference type="Pfam" id="PF01433">
    <property type="entry name" value="Peptidase_M1"/>
    <property type="match status" value="1"/>
</dbReference>
<keyword evidence="12 24" id="KW-0479">Metal-binding</keyword>
<dbReference type="InterPro" id="IPR045357">
    <property type="entry name" value="Aminopeptidase_N-like_N"/>
</dbReference>
<dbReference type="PRINTS" id="PR00756">
    <property type="entry name" value="ALADIPTASE"/>
</dbReference>
<dbReference type="VEuPathDB" id="VectorBase:LLONM1_006344"/>
<dbReference type="Gene3D" id="1.25.50.20">
    <property type="match status" value="1"/>
</dbReference>
<feature type="domain" description="Aminopeptidase N-like N-terminal" evidence="28">
    <location>
        <begin position="68"/>
        <end position="259"/>
    </location>
</feature>
<dbReference type="PANTHER" id="PTHR11533">
    <property type="entry name" value="PROTEASE M1 ZINC METALLOPROTEASE"/>
    <property type="match status" value="1"/>
</dbReference>
<accession>A0A7G3AUD7</accession>
<dbReference type="FunFam" id="1.25.50.20:FF:000001">
    <property type="entry name" value="Aminopeptidase"/>
    <property type="match status" value="1"/>
</dbReference>
<dbReference type="Gene3D" id="1.10.390.10">
    <property type="entry name" value="Neutral Protease Domain 2"/>
    <property type="match status" value="1"/>
</dbReference>
<evidence type="ECO:0000256" key="21">
    <source>
        <dbReference type="ARBA" id="ARBA00023180"/>
    </source>
</evidence>
<comment type="catalytic activity">
    <reaction evidence="1">
        <text>Release of N-terminal glutamate (and to a lesser extent aspartate) from a peptide.</text>
        <dbReference type="EC" id="3.4.11.7"/>
    </reaction>
</comment>
<reference evidence="29" key="1">
    <citation type="journal article" date="2020" name="BMC">
        <title>Leishmania infection induces a limited differential gene expression in the sand fly midgut.</title>
        <authorList>
            <person name="Coutinho-Abreu I.V."/>
            <person name="Serafim T.D."/>
            <person name="Meneses C."/>
            <person name="Kamhawi S."/>
            <person name="Oliveira F."/>
            <person name="Valenzuela J.G."/>
        </authorList>
    </citation>
    <scope>NUCLEOTIDE SEQUENCE</scope>
    <source>
        <strain evidence="29">Jacobina</strain>
        <tissue evidence="29">Midgut</tissue>
    </source>
</reference>
<evidence type="ECO:0000256" key="22">
    <source>
        <dbReference type="ARBA" id="ARBA00023288"/>
    </source>
</evidence>
<evidence type="ECO:0000256" key="23">
    <source>
        <dbReference type="PIRSR" id="PIRSR634016-1"/>
    </source>
</evidence>
<evidence type="ECO:0000256" key="12">
    <source>
        <dbReference type="ARBA" id="ARBA00022723"/>
    </source>
</evidence>
<evidence type="ECO:0000256" key="16">
    <source>
        <dbReference type="ARBA" id="ARBA00022968"/>
    </source>
</evidence>
<dbReference type="SUPFAM" id="SSF63737">
    <property type="entry name" value="Leukotriene A4 hydrolase N-terminal domain"/>
    <property type="match status" value="2"/>
</dbReference>
<name>A0A7G3AUD7_LUTLO</name>
<dbReference type="InterPro" id="IPR034016">
    <property type="entry name" value="M1_APN-typ"/>
</dbReference>
<dbReference type="Gene3D" id="2.60.40.1730">
    <property type="entry name" value="tricorn interacting facor f3 domain"/>
    <property type="match status" value="1"/>
</dbReference>
<keyword evidence="19" id="KW-0472">Membrane</keyword>
<evidence type="ECO:0000256" key="6">
    <source>
        <dbReference type="ARBA" id="ARBA00012567"/>
    </source>
</evidence>
<keyword evidence="16" id="KW-0735">Signal-anchor</keyword>